<dbReference type="SMART" id="SM01209">
    <property type="entry name" value="GARS_A"/>
    <property type="match status" value="1"/>
</dbReference>
<dbReference type="Pfam" id="PF02843">
    <property type="entry name" value="GARS_C"/>
    <property type="match status" value="1"/>
</dbReference>
<evidence type="ECO:0000256" key="3">
    <source>
        <dbReference type="ARBA" id="ARBA00005174"/>
    </source>
</evidence>
<keyword evidence="5 12" id="KW-0436">Ligase</keyword>
<dbReference type="HAMAP" id="MF_00138">
    <property type="entry name" value="GARS"/>
    <property type="match status" value="1"/>
</dbReference>
<dbReference type="Proteomes" id="UP001228690">
    <property type="component" value="Chromosome"/>
</dbReference>
<dbReference type="Pfam" id="PF01071">
    <property type="entry name" value="GARS_A"/>
    <property type="match status" value="1"/>
</dbReference>
<dbReference type="GO" id="GO:0004637">
    <property type="term" value="F:phosphoribosylamine-glycine ligase activity"/>
    <property type="evidence" value="ECO:0007669"/>
    <property type="project" value="UniProtKB-EC"/>
</dbReference>
<evidence type="ECO:0000256" key="12">
    <source>
        <dbReference type="HAMAP-Rule" id="MF_00138"/>
    </source>
</evidence>
<dbReference type="SMART" id="SM01210">
    <property type="entry name" value="GARS_C"/>
    <property type="match status" value="1"/>
</dbReference>
<dbReference type="InterPro" id="IPR020559">
    <property type="entry name" value="PRibGlycinamide_synth_CS"/>
</dbReference>
<dbReference type="InterPro" id="IPR020562">
    <property type="entry name" value="PRibGlycinamide_synth_N"/>
</dbReference>
<proteinExistence type="inferred from homology"/>
<dbReference type="SUPFAM" id="SSF52440">
    <property type="entry name" value="PreATP-grasp domain"/>
    <property type="match status" value="1"/>
</dbReference>
<dbReference type="PANTHER" id="PTHR43472">
    <property type="entry name" value="PHOSPHORIBOSYLAMINE--GLYCINE LIGASE"/>
    <property type="match status" value="1"/>
</dbReference>
<dbReference type="Gene3D" id="3.90.600.10">
    <property type="entry name" value="Phosphoribosylglycinamide synthetase, C-terminal domain"/>
    <property type="match status" value="1"/>
</dbReference>
<dbReference type="EC" id="6.3.4.13" evidence="4 12"/>
<comment type="cofactor">
    <cofactor evidence="2">
        <name>Mg(2+)</name>
        <dbReference type="ChEBI" id="CHEBI:18420"/>
    </cofactor>
</comment>
<dbReference type="InterPro" id="IPR000115">
    <property type="entry name" value="PRibGlycinamide_synth"/>
</dbReference>
<dbReference type="Gene3D" id="3.30.1490.20">
    <property type="entry name" value="ATP-grasp fold, A domain"/>
    <property type="match status" value="1"/>
</dbReference>
<dbReference type="Gene3D" id="3.30.470.20">
    <property type="entry name" value="ATP-grasp fold, B domain"/>
    <property type="match status" value="1"/>
</dbReference>
<keyword evidence="8 13" id="KW-0067">ATP-binding</keyword>
<comment type="similarity">
    <text evidence="9 12">Belongs to the GARS family.</text>
</comment>
<evidence type="ECO:0000256" key="11">
    <source>
        <dbReference type="ARBA" id="ARBA00042864"/>
    </source>
</evidence>
<evidence type="ECO:0000313" key="16">
    <source>
        <dbReference type="Proteomes" id="UP001228690"/>
    </source>
</evidence>
<evidence type="ECO:0000256" key="9">
    <source>
        <dbReference type="ARBA" id="ARBA00038345"/>
    </source>
</evidence>
<reference evidence="15 16" key="1">
    <citation type="submission" date="2023-04" db="EMBL/GenBank/DDBJ databases">
        <title>Spirochaete genome identified in red abalone sample constitutes a novel genus.</title>
        <authorList>
            <person name="Sharma S.P."/>
            <person name="Purcell C.M."/>
            <person name="Hyde J.R."/>
            <person name="Severin A.J."/>
        </authorList>
    </citation>
    <scope>NUCLEOTIDE SEQUENCE [LARGE SCALE GENOMIC DNA]</scope>
    <source>
        <strain evidence="15 16">SP-2023</strain>
    </source>
</reference>
<evidence type="ECO:0000256" key="4">
    <source>
        <dbReference type="ARBA" id="ARBA00013255"/>
    </source>
</evidence>
<evidence type="ECO:0000259" key="14">
    <source>
        <dbReference type="PROSITE" id="PS50975"/>
    </source>
</evidence>
<evidence type="ECO:0000256" key="2">
    <source>
        <dbReference type="ARBA" id="ARBA00001946"/>
    </source>
</evidence>
<evidence type="ECO:0000256" key="8">
    <source>
        <dbReference type="ARBA" id="ARBA00022840"/>
    </source>
</evidence>
<dbReference type="EMBL" id="CP123443">
    <property type="protein sequence ID" value="WGK69680.1"/>
    <property type="molecule type" value="Genomic_DNA"/>
</dbReference>
<dbReference type="InterPro" id="IPR020561">
    <property type="entry name" value="PRibGlycinamid_synth_ATP-grasp"/>
</dbReference>
<feature type="domain" description="ATP-grasp" evidence="14">
    <location>
        <begin position="104"/>
        <end position="317"/>
    </location>
</feature>
<evidence type="ECO:0000256" key="6">
    <source>
        <dbReference type="ARBA" id="ARBA00022741"/>
    </source>
</evidence>
<evidence type="ECO:0000256" key="13">
    <source>
        <dbReference type="PROSITE-ProRule" id="PRU00409"/>
    </source>
</evidence>
<comment type="cofactor">
    <cofactor evidence="1">
        <name>Mn(2+)</name>
        <dbReference type="ChEBI" id="CHEBI:29035"/>
    </cofactor>
</comment>
<comment type="pathway">
    <text evidence="3 12">Purine metabolism; IMP biosynthesis via de novo pathway; N(1)-(5-phospho-D-ribosyl)glycinamide from 5-phospho-alpha-D-ribose 1-diphosphate: step 2/2.</text>
</comment>
<gene>
    <name evidence="12 15" type="primary">purD</name>
    <name evidence="15" type="ORF">P0082_02110</name>
</gene>
<evidence type="ECO:0000313" key="15">
    <source>
        <dbReference type="EMBL" id="WGK69680.1"/>
    </source>
</evidence>
<dbReference type="PROSITE" id="PS50975">
    <property type="entry name" value="ATP_GRASP"/>
    <property type="match status" value="1"/>
</dbReference>
<dbReference type="PROSITE" id="PS00184">
    <property type="entry name" value="GARS"/>
    <property type="match status" value="1"/>
</dbReference>
<dbReference type="InterPro" id="IPR011761">
    <property type="entry name" value="ATP-grasp"/>
</dbReference>
<dbReference type="InterPro" id="IPR037123">
    <property type="entry name" value="PRibGlycinamide_synth_C_sf"/>
</dbReference>
<dbReference type="PANTHER" id="PTHR43472:SF1">
    <property type="entry name" value="PHOSPHORIBOSYLAMINE--GLYCINE LIGASE, CHLOROPLASTIC"/>
    <property type="match status" value="1"/>
</dbReference>
<dbReference type="SUPFAM" id="SSF51246">
    <property type="entry name" value="Rudiment single hybrid motif"/>
    <property type="match status" value="1"/>
</dbReference>
<evidence type="ECO:0000256" key="7">
    <source>
        <dbReference type="ARBA" id="ARBA00022755"/>
    </source>
</evidence>
<evidence type="ECO:0000256" key="1">
    <source>
        <dbReference type="ARBA" id="ARBA00001936"/>
    </source>
</evidence>
<name>A0ABY8MI24_9SPIO</name>
<protein>
    <recommendedName>
        <fullName evidence="4 12">Phosphoribosylamine--glycine ligase</fullName>
        <ecNumber evidence="4 12">6.3.4.13</ecNumber>
    </recommendedName>
    <alternativeName>
        <fullName evidence="12">GARS</fullName>
    </alternativeName>
    <alternativeName>
        <fullName evidence="10 12">Glycinamide ribonucleotide synthetase</fullName>
    </alternativeName>
    <alternativeName>
        <fullName evidence="11 12">Phosphoribosylglycinamide synthetase</fullName>
    </alternativeName>
</protein>
<dbReference type="SUPFAM" id="SSF56059">
    <property type="entry name" value="Glutathione synthetase ATP-binding domain-like"/>
    <property type="match status" value="1"/>
</dbReference>
<dbReference type="RefSeq" id="WP_326927866.1">
    <property type="nucleotide sequence ID" value="NZ_CP123443.1"/>
</dbReference>
<keyword evidence="7 12" id="KW-0658">Purine biosynthesis</keyword>
<dbReference type="InterPro" id="IPR016185">
    <property type="entry name" value="PreATP-grasp_dom_sf"/>
</dbReference>
<dbReference type="Gene3D" id="3.40.50.20">
    <property type="match status" value="1"/>
</dbReference>
<evidence type="ECO:0000256" key="5">
    <source>
        <dbReference type="ARBA" id="ARBA00022598"/>
    </source>
</evidence>
<evidence type="ECO:0000256" key="10">
    <source>
        <dbReference type="ARBA" id="ARBA00042242"/>
    </source>
</evidence>
<accession>A0ABY8MI24</accession>
<organism evidence="15 16">
    <name type="scientific">Candidatus Haliotispira prima</name>
    <dbReference type="NCBI Taxonomy" id="3034016"/>
    <lineage>
        <taxon>Bacteria</taxon>
        <taxon>Pseudomonadati</taxon>
        <taxon>Spirochaetota</taxon>
        <taxon>Spirochaetia</taxon>
        <taxon>Spirochaetales</taxon>
        <taxon>Spirochaetaceae</taxon>
        <taxon>Candidatus Haliotispira</taxon>
    </lineage>
</organism>
<sequence length="443" mass="48084">MKKILLVGGGGREHAIAHSIVTGSPNAEILFCQDCAIPRLLAGARLSLGTPLEVAQREAVDLVIVGPEAPLVAGLVDELETAGLTVFGPPQAAARLEGSKSFAKSFMGQYGVRTAACEVFEEGKAAAALQYLEQLDEADFPIVLKADGLAAGKGVLICEQRETALQGIRSLMEDRIFEGAGATVVIEEYLQGFEASVLAFCDGNSIRPMPGAKDHKKIFEGERGENTGGMGCVAPHPMFREGSVLWEDFEQNILQTTLQGIRDRGWDFCGIIFFGLIIQDEQCYLLEYNMRFGDPEAQTVLPLLDTPLLDIVQSCLMGRLAEQEIRWKDQSSCTVVAAAEHYPRSPVAGDLIEGLQVLPQQAGPQQAAPEKMETGPSSRLYLAGTCHKEGGFYTAGGRVLAWNATAPDLEQARFEAYRKLEAHPFRAMQYRRDIGGPIVELKK</sequence>
<dbReference type="InterPro" id="IPR020560">
    <property type="entry name" value="PRibGlycinamide_synth_C-dom"/>
</dbReference>
<dbReference type="Pfam" id="PF02844">
    <property type="entry name" value="GARS_N"/>
    <property type="match status" value="1"/>
</dbReference>
<dbReference type="InterPro" id="IPR011054">
    <property type="entry name" value="Rudment_hybrid_motif"/>
</dbReference>
<comment type="catalytic activity">
    <reaction evidence="12">
        <text>5-phospho-beta-D-ribosylamine + glycine + ATP = N(1)-(5-phospho-beta-D-ribosyl)glycinamide + ADP + phosphate + H(+)</text>
        <dbReference type="Rhea" id="RHEA:17453"/>
        <dbReference type="ChEBI" id="CHEBI:15378"/>
        <dbReference type="ChEBI" id="CHEBI:30616"/>
        <dbReference type="ChEBI" id="CHEBI:43474"/>
        <dbReference type="ChEBI" id="CHEBI:57305"/>
        <dbReference type="ChEBI" id="CHEBI:58681"/>
        <dbReference type="ChEBI" id="CHEBI:143788"/>
        <dbReference type="ChEBI" id="CHEBI:456216"/>
        <dbReference type="EC" id="6.3.4.13"/>
    </reaction>
</comment>
<keyword evidence="16" id="KW-1185">Reference proteome</keyword>
<keyword evidence="6 13" id="KW-0547">Nucleotide-binding</keyword>
<dbReference type="InterPro" id="IPR013815">
    <property type="entry name" value="ATP_grasp_subdomain_1"/>
</dbReference>
<dbReference type="NCBIfam" id="TIGR00877">
    <property type="entry name" value="purD"/>
    <property type="match status" value="1"/>
</dbReference>